<sequence length="65" mass="7565">TDWLIVLSQTKNRNEIQLSDLTRGSMYKFKFENAAIANIWFQRLKEATTFKQTNGQLSENLIALD</sequence>
<name>A0A8S3EJ67_9BILA</name>
<protein>
    <recommendedName>
        <fullName evidence="4">PH domain-containing protein</fullName>
    </recommendedName>
</protein>
<evidence type="ECO:0000313" key="3">
    <source>
        <dbReference type="Proteomes" id="UP000681720"/>
    </source>
</evidence>
<organism evidence="1 3">
    <name type="scientific">Rotaria magnacalcarata</name>
    <dbReference type="NCBI Taxonomy" id="392030"/>
    <lineage>
        <taxon>Eukaryota</taxon>
        <taxon>Metazoa</taxon>
        <taxon>Spiralia</taxon>
        <taxon>Gnathifera</taxon>
        <taxon>Rotifera</taxon>
        <taxon>Eurotatoria</taxon>
        <taxon>Bdelloidea</taxon>
        <taxon>Philodinida</taxon>
        <taxon>Philodinidae</taxon>
        <taxon>Rotaria</taxon>
    </lineage>
</organism>
<dbReference type="EMBL" id="CAJOBJ010240351">
    <property type="protein sequence ID" value="CAF5074071.1"/>
    <property type="molecule type" value="Genomic_DNA"/>
</dbReference>
<gene>
    <name evidence="2" type="ORF">BYL167_LOCUS66454</name>
    <name evidence="1" type="ORF">GIL414_LOCUS61295</name>
</gene>
<evidence type="ECO:0000313" key="2">
    <source>
        <dbReference type="EMBL" id="CAF5116674.1"/>
    </source>
</evidence>
<evidence type="ECO:0008006" key="4">
    <source>
        <dbReference type="Google" id="ProtNLM"/>
    </source>
</evidence>
<proteinExistence type="predicted"/>
<reference evidence="1" key="1">
    <citation type="submission" date="2021-02" db="EMBL/GenBank/DDBJ databases">
        <authorList>
            <person name="Nowell W R."/>
        </authorList>
    </citation>
    <scope>NUCLEOTIDE SEQUENCE</scope>
</reference>
<accession>A0A8S3EJ67</accession>
<dbReference type="AlphaFoldDB" id="A0A8S3EJ67"/>
<feature type="non-terminal residue" evidence="1">
    <location>
        <position position="65"/>
    </location>
</feature>
<dbReference type="Gene3D" id="2.30.29.30">
    <property type="entry name" value="Pleckstrin-homology domain (PH domain)/Phosphotyrosine-binding domain (PTB)"/>
    <property type="match status" value="1"/>
</dbReference>
<dbReference type="EMBL" id="CAJOBH010243281">
    <property type="protein sequence ID" value="CAF5116674.1"/>
    <property type="molecule type" value="Genomic_DNA"/>
</dbReference>
<comment type="caution">
    <text evidence="1">The sequence shown here is derived from an EMBL/GenBank/DDBJ whole genome shotgun (WGS) entry which is preliminary data.</text>
</comment>
<evidence type="ECO:0000313" key="1">
    <source>
        <dbReference type="EMBL" id="CAF5074071.1"/>
    </source>
</evidence>
<dbReference type="Proteomes" id="UP000681967">
    <property type="component" value="Unassembled WGS sequence"/>
</dbReference>
<dbReference type="InterPro" id="IPR011993">
    <property type="entry name" value="PH-like_dom_sf"/>
</dbReference>
<dbReference type="Proteomes" id="UP000681720">
    <property type="component" value="Unassembled WGS sequence"/>
</dbReference>